<evidence type="ECO:0000313" key="2">
    <source>
        <dbReference type="Proteomes" id="UP000247781"/>
    </source>
</evidence>
<organism evidence="1 2">
    <name type="scientific">Mycolicibacterium moriokaense</name>
    <dbReference type="NCBI Taxonomy" id="39691"/>
    <lineage>
        <taxon>Bacteria</taxon>
        <taxon>Bacillati</taxon>
        <taxon>Actinomycetota</taxon>
        <taxon>Actinomycetes</taxon>
        <taxon>Mycobacteriales</taxon>
        <taxon>Mycobacteriaceae</taxon>
        <taxon>Mycolicibacterium</taxon>
    </lineage>
</organism>
<sequence>MLVGDGLTNFKQQTEHLNGDMNINSAPNNGGIDRDLNRLVMSASGGNIQQAAAR</sequence>
<reference evidence="2" key="1">
    <citation type="submission" date="2018-05" db="EMBL/GenBank/DDBJ databases">
        <authorList>
            <person name="Deangelis K."/>
            <person name="Huntemann M."/>
            <person name="Clum A."/>
            <person name="Pillay M."/>
            <person name="Palaniappan K."/>
            <person name="Varghese N."/>
            <person name="Mikhailova N."/>
            <person name="Stamatis D."/>
            <person name="Reddy T."/>
            <person name="Daum C."/>
            <person name="Shapiro N."/>
            <person name="Ivanova N."/>
            <person name="Kyrpides N."/>
            <person name="Woyke T."/>
        </authorList>
    </citation>
    <scope>NUCLEOTIDE SEQUENCE [LARGE SCALE GENOMIC DNA]</scope>
    <source>
        <strain evidence="2">GAS496</strain>
    </source>
</reference>
<comment type="caution">
    <text evidence="1">The sequence shown here is derived from an EMBL/GenBank/DDBJ whole genome shotgun (WGS) entry which is preliminary data.</text>
</comment>
<dbReference type="RefSeq" id="WP_181428389.1">
    <property type="nucleotide sequence ID" value="NZ_QJJU01000022.1"/>
</dbReference>
<reference evidence="1 2" key="2">
    <citation type="submission" date="2018-06" db="EMBL/GenBank/DDBJ databases">
        <title>Sequencing of bacterial isolates from soil warming experiment in Harvard Forest, Massachusetts, USA.</title>
        <authorList>
            <person name="Deangelis K.PhD."/>
        </authorList>
    </citation>
    <scope>NUCLEOTIDE SEQUENCE [LARGE SCALE GENOMIC DNA]</scope>
    <source>
        <strain evidence="1 2">GAS496</strain>
    </source>
</reference>
<protein>
    <submittedName>
        <fullName evidence="1">Uncharacterized protein</fullName>
    </submittedName>
</protein>
<evidence type="ECO:0000313" key="1">
    <source>
        <dbReference type="EMBL" id="PXX03438.1"/>
    </source>
</evidence>
<gene>
    <name evidence="1" type="ORF">C8E89_12299</name>
</gene>
<dbReference type="Proteomes" id="UP000247781">
    <property type="component" value="Unassembled WGS sequence"/>
</dbReference>
<name>A0A318HAE5_9MYCO</name>
<keyword evidence="2" id="KW-1185">Reference proteome</keyword>
<dbReference type="EMBL" id="QJJU01000022">
    <property type="protein sequence ID" value="PXX03438.1"/>
    <property type="molecule type" value="Genomic_DNA"/>
</dbReference>
<dbReference type="AlphaFoldDB" id="A0A318HAE5"/>
<proteinExistence type="predicted"/>
<accession>A0A318HAE5</accession>